<evidence type="ECO:0000259" key="6">
    <source>
        <dbReference type="PROSITE" id="PS50072"/>
    </source>
</evidence>
<dbReference type="AlphaFoldDB" id="A0A252F4L8"/>
<accession>A0A252F4L8</accession>
<dbReference type="SUPFAM" id="SSF50891">
    <property type="entry name" value="Cyclophilin-like"/>
    <property type="match status" value="1"/>
</dbReference>
<gene>
    <name evidence="7" type="ORF">CBW42_07825</name>
</gene>
<dbReference type="Pfam" id="PF00160">
    <property type="entry name" value="Pro_isomerase"/>
    <property type="match status" value="1"/>
</dbReference>
<dbReference type="InterPro" id="IPR024936">
    <property type="entry name" value="Cyclophilin-type_PPIase"/>
</dbReference>
<feature type="domain" description="PPIase cyclophilin-type" evidence="6">
    <location>
        <begin position="6"/>
        <end position="159"/>
    </location>
</feature>
<dbReference type="InterPro" id="IPR029000">
    <property type="entry name" value="Cyclophilin-like_dom_sf"/>
</dbReference>
<dbReference type="EMBL" id="NHOC01000005">
    <property type="protein sequence ID" value="OUM20724.1"/>
    <property type="molecule type" value="Genomic_DNA"/>
</dbReference>
<protein>
    <recommendedName>
        <fullName evidence="5">Peptidyl-prolyl cis-trans isomerase</fullName>
        <shortName evidence="5">PPIase</shortName>
        <ecNumber evidence="5">5.2.1.8</ecNumber>
    </recommendedName>
</protein>
<dbReference type="GO" id="GO:0006457">
    <property type="term" value="P:protein folding"/>
    <property type="evidence" value="ECO:0007669"/>
    <property type="project" value="InterPro"/>
</dbReference>
<evidence type="ECO:0000313" key="8">
    <source>
        <dbReference type="Proteomes" id="UP000194903"/>
    </source>
</evidence>
<evidence type="ECO:0000256" key="2">
    <source>
        <dbReference type="ARBA" id="ARBA00007365"/>
    </source>
</evidence>
<dbReference type="EC" id="5.2.1.8" evidence="5"/>
<comment type="similarity">
    <text evidence="2 5">Belongs to the cyclophilin-type PPIase family.</text>
</comment>
<keyword evidence="8" id="KW-1185">Reference proteome</keyword>
<comment type="caution">
    <text evidence="7">The sequence shown here is derived from an EMBL/GenBank/DDBJ whole genome shotgun (WGS) entry which is preliminary data.</text>
</comment>
<comment type="catalytic activity">
    <reaction evidence="5">
        <text>[protein]-peptidylproline (omega=180) = [protein]-peptidylproline (omega=0)</text>
        <dbReference type="Rhea" id="RHEA:16237"/>
        <dbReference type="Rhea" id="RHEA-COMP:10747"/>
        <dbReference type="Rhea" id="RHEA-COMP:10748"/>
        <dbReference type="ChEBI" id="CHEBI:83833"/>
        <dbReference type="ChEBI" id="CHEBI:83834"/>
        <dbReference type="EC" id="5.2.1.8"/>
    </reaction>
</comment>
<dbReference type="RefSeq" id="WP_087019535.1">
    <property type="nucleotide sequence ID" value="NZ_CP178353.1"/>
</dbReference>
<dbReference type="GO" id="GO:0003755">
    <property type="term" value="F:peptidyl-prolyl cis-trans isomerase activity"/>
    <property type="evidence" value="ECO:0007669"/>
    <property type="project" value="UniProtKB-UniRule"/>
</dbReference>
<dbReference type="PROSITE" id="PS00170">
    <property type="entry name" value="CSA_PPIASE_1"/>
    <property type="match status" value="1"/>
</dbReference>
<name>A0A252F4L8_9FIRM</name>
<evidence type="ECO:0000256" key="4">
    <source>
        <dbReference type="ARBA" id="ARBA00023235"/>
    </source>
</evidence>
<dbReference type="PANTHER" id="PTHR45625:SF4">
    <property type="entry name" value="PEPTIDYLPROLYL ISOMERASE DOMAIN AND WD REPEAT-CONTAINING PROTEIN 1"/>
    <property type="match status" value="1"/>
</dbReference>
<evidence type="ECO:0000256" key="3">
    <source>
        <dbReference type="ARBA" id="ARBA00023110"/>
    </source>
</evidence>
<evidence type="ECO:0000256" key="5">
    <source>
        <dbReference type="RuleBase" id="RU363019"/>
    </source>
</evidence>
<keyword evidence="3 5" id="KW-0697">Rotamase</keyword>
<dbReference type="InterPro" id="IPR002130">
    <property type="entry name" value="Cyclophilin-type_PPIase_dom"/>
</dbReference>
<evidence type="ECO:0000256" key="1">
    <source>
        <dbReference type="ARBA" id="ARBA00002388"/>
    </source>
</evidence>
<dbReference type="InterPro" id="IPR044666">
    <property type="entry name" value="Cyclophilin_A-like"/>
</dbReference>
<reference evidence="7 8" key="1">
    <citation type="submission" date="2017-05" db="EMBL/GenBank/DDBJ databases">
        <title>Butyricicoccus porcorum sp. nov. a butyrate-producing bacterium from the swine intestinal tract.</title>
        <authorList>
            <person name="Trachsel J."/>
            <person name="Humphrey S."/>
            <person name="Allen H.K."/>
        </authorList>
    </citation>
    <scope>NUCLEOTIDE SEQUENCE [LARGE SCALE GENOMIC DNA]</scope>
    <source>
        <strain evidence="7">BB10</strain>
    </source>
</reference>
<dbReference type="Gene3D" id="2.40.100.10">
    <property type="entry name" value="Cyclophilin-like"/>
    <property type="match status" value="1"/>
</dbReference>
<proteinExistence type="inferred from homology"/>
<dbReference type="PANTHER" id="PTHR45625">
    <property type="entry name" value="PEPTIDYL-PROLYL CIS-TRANS ISOMERASE-RELATED"/>
    <property type="match status" value="1"/>
</dbReference>
<dbReference type="InterPro" id="IPR020892">
    <property type="entry name" value="Cyclophilin-type_PPIase_CS"/>
</dbReference>
<dbReference type="Proteomes" id="UP000194903">
    <property type="component" value="Unassembled WGS sequence"/>
</dbReference>
<evidence type="ECO:0000313" key="7">
    <source>
        <dbReference type="EMBL" id="OUM20724.1"/>
    </source>
</evidence>
<dbReference type="OrthoDB" id="9807797at2"/>
<dbReference type="PROSITE" id="PS50072">
    <property type="entry name" value="CSA_PPIASE_2"/>
    <property type="match status" value="1"/>
</dbReference>
<sequence length="172" mass="18870">MTNPIVTITMEDGGEIQIELFAETAPNTVRNFVSLVSKGFYDGTTFHRVIPGFMIQGGDPEGTGMGGPGYCIRGEFAMNGFDNDLKHTRGVLSMARAMNPDSAGSQFFIMVEDAPHLDGQYASFGRVITGMDVCDRIVSARRNFNDKPLKPQRMKSVTVETFGETFDEPEKA</sequence>
<keyword evidence="4 5" id="KW-0413">Isomerase</keyword>
<dbReference type="PRINTS" id="PR00153">
    <property type="entry name" value="CSAPPISMRASE"/>
</dbReference>
<organism evidence="7 8">
    <name type="scientific">Butyricicoccus porcorum</name>
    <dbReference type="NCBI Taxonomy" id="1945634"/>
    <lineage>
        <taxon>Bacteria</taxon>
        <taxon>Bacillati</taxon>
        <taxon>Bacillota</taxon>
        <taxon>Clostridia</taxon>
        <taxon>Eubacteriales</taxon>
        <taxon>Butyricicoccaceae</taxon>
        <taxon>Butyricicoccus</taxon>
    </lineage>
</organism>
<dbReference type="CDD" id="cd00317">
    <property type="entry name" value="cyclophilin"/>
    <property type="match status" value="1"/>
</dbReference>
<dbReference type="PIRSF" id="PIRSF001467">
    <property type="entry name" value="Peptidylpro_ismrse"/>
    <property type="match status" value="1"/>
</dbReference>
<comment type="function">
    <text evidence="1 5">PPIases accelerate the folding of proteins. It catalyzes the cis-trans isomerization of proline imidic peptide bonds in oligopeptides.</text>
</comment>